<protein>
    <recommendedName>
        <fullName evidence="7">Phosphatidylglycerol--prolipoprotein diacylglyceryl transferase</fullName>
        <ecNumber evidence="7">2.5.1.145</ecNumber>
    </recommendedName>
</protein>
<reference evidence="8 9" key="1">
    <citation type="submission" date="2024-11" db="EMBL/GenBank/DDBJ databases">
        <authorList>
            <person name="Kaparullina E.N."/>
            <person name="Delegan Y.A."/>
            <person name="Doronina N.V."/>
        </authorList>
    </citation>
    <scope>NUCLEOTIDE SEQUENCE [LARGE SCALE GENOMIC DNA]</scope>
    <source>
        <strain evidence="8 9">7sh_L</strain>
    </source>
</reference>
<dbReference type="NCBIfam" id="TIGR00544">
    <property type="entry name" value="lgt"/>
    <property type="match status" value="1"/>
</dbReference>
<evidence type="ECO:0000256" key="3">
    <source>
        <dbReference type="ARBA" id="ARBA00022679"/>
    </source>
</evidence>
<feature type="transmembrane region" description="Helical" evidence="7">
    <location>
        <begin position="203"/>
        <end position="220"/>
    </location>
</feature>
<comment type="caution">
    <text evidence="8">The sequence shown here is derived from an EMBL/GenBank/DDBJ whole genome shotgun (WGS) entry which is preliminary data.</text>
</comment>
<proteinExistence type="inferred from homology"/>
<feature type="transmembrane region" description="Helical" evidence="7">
    <location>
        <begin position="60"/>
        <end position="81"/>
    </location>
</feature>
<keyword evidence="3 7" id="KW-0808">Transferase</keyword>
<dbReference type="RefSeq" id="WP_400881334.1">
    <property type="nucleotide sequence ID" value="NZ_JBIWXY010000001.1"/>
</dbReference>
<comment type="pathway">
    <text evidence="7">Protein modification; lipoprotein biosynthesis (diacylglyceryl transfer).</text>
</comment>
<keyword evidence="2 7" id="KW-1003">Cell membrane</keyword>
<feature type="transmembrane region" description="Helical" evidence="7">
    <location>
        <begin position="20"/>
        <end position="39"/>
    </location>
</feature>
<comment type="similarity">
    <text evidence="1 7">Belongs to the Lgt family.</text>
</comment>
<keyword evidence="4 7" id="KW-0812">Transmembrane</keyword>
<evidence type="ECO:0000256" key="5">
    <source>
        <dbReference type="ARBA" id="ARBA00022989"/>
    </source>
</evidence>
<evidence type="ECO:0000256" key="7">
    <source>
        <dbReference type="HAMAP-Rule" id="MF_01147"/>
    </source>
</evidence>
<evidence type="ECO:0000256" key="1">
    <source>
        <dbReference type="ARBA" id="ARBA00007150"/>
    </source>
</evidence>
<feature type="transmembrane region" description="Helical" evidence="7">
    <location>
        <begin position="232"/>
        <end position="256"/>
    </location>
</feature>
<dbReference type="Pfam" id="PF01790">
    <property type="entry name" value="LGT"/>
    <property type="match status" value="1"/>
</dbReference>
<organism evidence="8 9">
    <name type="scientific">Methylobacillus methanolivorans</name>
    <dbReference type="NCBI Taxonomy" id="1848927"/>
    <lineage>
        <taxon>Bacteria</taxon>
        <taxon>Pseudomonadati</taxon>
        <taxon>Pseudomonadota</taxon>
        <taxon>Betaproteobacteria</taxon>
        <taxon>Nitrosomonadales</taxon>
        <taxon>Methylophilaceae</taxon>
        <taxon>Methylobacillus</taxon>
    </lineage>
</organism>
<dbReference type="InterPro" id="IPR001640">
    <property type="entry name" value="Lgt"/>
</dbReference>
<comment type="catalytic activity">
    <reaction evidence="7">
        <text>L-cysteinyl-[prolipoprotein] + a 1,2-diacyl-sn-glycero-3-phospho-(1'-sn-glycerol) = an S-1,2-diacyl-sn-glyceryl-L-cysteinyl-[prolipoprotein] + sn-glycerol 1-phosphate + H(+)</text>
        <dbReference type="Rhea" id="RHEA:56712"/>
        <dbReference type="Rhea" id="RHEA-COMP:14679"/>
        <dbReference type="Rhea" id="RHEA-COMP:14680"/>
        <dbReference type="ChEBI" id="CHEBI:15378"/>
        <dbReference type="ChEBI" id="CHEBI:29950"/>
        <dbReference type="ChEBI" id="CHEBI:57685"/>
        <dbReference type="ChEBI" id="CHEBI:64716"/>
        <dbReference type="ChEBI" id="CHEBI:140658"/>
        <dbReference type="EC" id="2.5.1.145"/>
    </reaction>
</comment>
<dbReference type="Proteomes" id="UP001617669">
    <property type="component" value="Unassembled WGS sequence"/>
</dbReference>
<dbReference type="GO" id="GO:0008961">
    <property type="term" value="F:phosphatidylglycerol-prolipoprotein diacylglyceryl transferase activity"/>
    <property type="evidence" value="ECO:0007669"/>
    <property type="project" value="UniProtKB-EC"/>
</dbReference>
<dbReference type="EMBL" id="JBIWXY010000001">
    <property type="protein sequence ID" value="MFJ5446192.1"/>
    <property type="molecule type" value="Genomic_DNA"/>
</dbReference>
<evidence type="ECO:0000313" key="9">
    <source>
        <dbReference type="Proteomes" id="UP001617669"/>
    </source>
</evidence>
<evidence type="ECO:0000256" key="6">
    <source>
        <dbReference type="ARBA" id="ARBA00023136"/>
    </source>
</evidence>
<keyword evidence="6 7" id="KW-0472">Membrane</keyword>
<keyword evidence="9" id="KW-1185">Reference proteome</keyword>
<dbReference type="PANTHER" id="PTHR30589">
    <property type="entry name" value="PROLIPOPROTEIN DIACYLGLYCERYL TRANSFERASE"/>
    <property type="match status" value="1"/>
</dbReference>
<evidence type="ECO:0000313" key="8">
    <source>
        <dbReference type="EMBL" id="MFJ5446192.1"/>
    </source>
</evidence>
<evidence type="ECO:0000256" key="4">
    <source>
        <dbReference type="ARBA" id="ARBA00022692"/>
    </source>
</evidence>
<dbReference type="EC" id="2.5.1.145" evidence="7"/>
<gene>
    <name evidence="7 8" type="primary">lgt</name>
    <name evidence="8" type="ORF">ACIKP9_08120</name>
</gene>
<sequence length="265" mass="30041">MLVHPQFDPVAIHLGSFGIHWYGLMYLIGFLAFLWLGRWRIAHQPWWAQSGWSYKTLDDALFYGALGVILGGRLGYALFYQHDYYLAHPHEVLFLWQGGMSFHGGFIGVMAAMLLFAKKRGLTFFGIMDFVAPLVPVGLGAGRMGNFINGELWGRASDAPWAMVFPQVDNIARHPSQLYEFLLEGIVLFTILWWYSSKPRARGTISALFLIGYGSFRFLVEFTREPDSFLGLLSLGLSMGQWLSLPMVIAGIWLMMSSLKRHTHP</sequence>
<dbReference type="PANTHER" id="PTHR30589:SF0">
    <property type="entry name" value="PHOSPHATIDYLGLYCEROL--PROLIPOPROTEIN DIACYLGLYCERYL TRANSFERASE"/>
    <property type="match status" value="1"/>
</dbReference>
<name>A0ABW8GLD0_9PROT</name>
<feature type="transmembrane region" description="Helical" evidence="7">
    <location>
        <begin position="178"/>
        <end position="196"/>
    </location>
</feature>
<feature type="binding site" evidence="7">
    <location>
        <position position="143"/>
    </location>
    <ligand>
        <name>a 1,2-diacyl-sn-glycero-3-phospho-(1'-sn-glycerol)</name>
        <dbReference type="ChEBI" id="CHEBI:64716"/>
    </ligand>
</feature>
<feature type="transmembrane region" description="Helical" evidence="7">
    <location>
        <begin position="93"/>
        <end position="115"/>
    </location>
</feature>
<comment type="subcellular location">
    <subcellularLocation>
        <location evidence="7">Cell membrane</location>
        <topology evidence="7">Multi-pass membrane protein</topology>
    </subcellularLocation>
</comment>
<comment type="function">
    <text evidence="7">Catalyzes the transfer of the diacylglyceryl group from phosphatidylglycerol to the sulfhydryl group of the N-terminal cysteine of a prolipoprotein, the first step in the formation of mature lipoproteins.</text>
</comment>
<dbReference type="PROSITE" id="PS01311">
    <property type="entry name" value="LGT"/>
    <property type="match status" value="1"/>
</dbReference>
<evidence type="ECO:0000256" key="2">
    <source>
        <dbReference type="ARBA" id="ARBA00022475"/>
    </source>
</evidence>
<keyword evidence="5 7" id="KW-1133">Transmembrane helix</keyword>
<accession>A0ABW8GLD0</accession>
<feature type="transmembrane region" description="Helical" evidence="7">
    <location>
        <begin position="122"/>
        <end position="142"/>
    </location>
</feature>
<dbReference type="HAMAP" id="MF_01147">
    <property type="entry name" value="Lgt"/>
    <property type="match status" value="1"/>
</dbReference>